<dbReference type="STRING" id="1298598.JCM21714_1397"/>
<comment type="caution">
    <text evidence="10">The sequence shown here is derived from an EMBL/GenBank/DDBJ whole genome shotgun (WGS) entry which is preliminary data.</text>
</comment>
<evidence type="ECO:0000259" key="9">
    <source>
        <dbReference type="Pfam" id="PF25198"/>
    </source>
</evidence>
<protein>
    <submittedName>
        <fullName evidence="10">Spore germination protein GerKC</fullName>
    </submittedName>
</protein>
<dbReference type="InterPro" id="IPR057336">
    <property type="entry name" value="GerAC_N"/>
</dbReference>
<evidence type="ECO:0000256" key="5">
    <source>
        <dbReference type="ARBA" id="ARBA00023136"/>
    </source>
</evidence>
<gene>
    <name evidence="10" type="ORF">JCM21714_1397</name>
</gene>
<keyword evidence="5" id="KW-0472">Membrane</keyword>
<evidence type="ECO:0000313" key="11">
    <source>
        <dbReference type="Proteomes" id="UP000019102"/>
    </source>
</evidence>
<evidence type="ECO:0000256" key="3">
    <source>
        <dbReference type="ARBA" id="ARBA00022544"/>
    </source>
</evidence>
<dbReference type="eggNOG" id="ENOG5030KF2">
    <property type="taxonomic scope" value="Bacteria"/>
</dbReference>
<dbReference type="NCBIfam" id="TIGR02887">
    <property type="entry name" value="spore_ger_x_C"/>
    <property type="match status" value="1"/>
</dbReference>
<keyword evidence="11" id="KW-1185">Reference proteome</keyword>
<dbReference type="Pfam" id="PF05504">
    <property type="entry name" value="Spore_GerAC"/>
    <property type="match status" value="1"/>
</dbReference>
<comment type="subcellular location">
    <subcellularLocation>
        <location evidence="1">Membrane</location>
        <topology evidence="1">Lipid-anchor</topology>
    </subcellularLocation>
</comment>
<name>W4VGR9_9BACI</name>
<dbReference type="InterPro" id="IPR046953">
    <property type="entry name" value="Spore_GerAC-like_C"/>
</dbReference>
<dbReference type="GO" id="GO:0009847">
    <property type="term" value="P:spore germination"/>
    <property type="evidence" value="ECO:0007669"/>
    <property type="project" value="InterPro"/>
</dbReference>
<evidence type="ECO:0000256" key="7">
    <source>
        <dbReference type="ARBA" id="ARBA00023288"/>
    </source>
</evidence>
<dbReference type="Proteomes" id="UP000019102">
    <property type="component" value="Unassembled WGS sequence"/>
</dbReference>
<evidence type="ECO:0000256" key="1">
    <source>
        <dbReference type="ARBA" id="ARBA00004635"/>
    </source>
</evidence>
<keyword evidence="3" id="KW-0309">Germination</keyword>
<evidence type="ECO:0000256" key="4">
    <source>
        <dbReference type="ARBA" id="ARBA00022729"/>
    </source>
</evidence>
<dbReference type="InterPro" id="IPR038501">
    <property type="entry name" value="Spore_GerAC_C_sf"/>
</dbReference>
<evidence type="ECO:0000256" key="2">
    <source>
        <dbReference type="ARBA" id="ARBA00007886"/>
    </source>
</evidence>
<dbReference type="PROSITE" id="PS51257">
    <property type="entry name" value="PROKAR_LIPOPROTEIN"/>
    <property type="match status" value="1"/>
</dbReference>
<evidence type="ECO:0000313" key="10">
    <source>
        <dbReference type="EMBL" id="GAE92402.1"/>
    </source>
</evidence>
<dbReference type="InterPro" id="IPR008844">
    <property type="entry name" value="Spore_GerAC-like"/>
</dbReference>
<sequence length="313" mass="35044">MKHYRILLVFGLVIFLSGCWDETPIDDRSFVIGSALDKAEEGIGETNRITLTNQFVIPSKISNPGQMSGGSSEQKAYENLSVTGQSAFQISREMLSLTNRIPNYEHLQILIVSPEIARDPDYFSSVLDSFIRDHEIRREIKVIISDGDASELLNVRTETEDIPARFIDTILENNIKSLELIDPVTIGLVHQYLLDDNSYLIPSISLMEGNINYDGVAVFDGKSDQQVGTLKGEDIQGYKLIEGKIKNGALTFYIDNKLMIYEISDAKSTININTANPEDIKISIAIDTEGPSPKCTEVNHFWINPILMILRKV</sequence>
<dbReference type="PANTHER" id="PTHR35789:SF1">
    <property type="entry name" value="SPORE GERMINATION PROTEIN B3"/>
    <property type="match status" value="1"/>
</dbReference>
<dbReference type="Pfam" id="PF25198">
    <property type="entry name" value="Spore_GerAC_N"/>
    <property type="match status" value="1"/>
</dbReference>
<keyword evidence="7" id="KW-0449">Lipoprotein</keyword>
<feature type="domain" description="Spore germination protein N-terminal" evidence="9">
    <location>
        <begin position="21"/>
        <end position="205"/>
    </location>
</feature>
<dbReference type="Gene3D" id="6.20.190.10">
    <property type="entry name" value="Nutrient germinant receptor protein C, domain 1"/>
    <property type="match status" value="1"/>
</dbReference>
<accession>W4VGR9</accession>
<keyword evidence="6" id="KW-0564">Palmitate</keyword>
<dbReference type="GO" id="GO:0016020">
    <property type="term" value="C:membrane"/>
    <property type="evidence" value="ECO:0007669"/>
    <property type="project" value="UniProtKB-SubCell"/>
</dbReference>
<comment type="similarity">
    <text evidence="2">Belongs to the GerABKC lipoprotein family.</text>
</comment>
<dbReference type="RefSeq" id="WP_035722349.1">
    <property type="nucleotide sequence ID" value="NZ_BAVS01000004.1"/>
</dbReference>
<dbReference type="PANTHER" id="PTHR35789">
    <property type="entry name" value="SPORE GERMINATION PROTEIN B3"/>
    <property type="match status" value="1"/>
</dbReference>
<proteinExistence type="inferred from homology"/>
<organism evidence="10 11">
    <name type="scientific">Gracilibacillus boraciitolerans JCM 21714</name>
    <dbReference type="NCBI Taxonomy" id="1298598"/>
    <lineage>
        <taxon>Bacteria</taxon>
        <taxon>Bacillati</taxon>
        <taxon>Bacillota</taxon>
        <taxon>Bacilli</taxon>
        <taxon>Bacillales</taxon>
        <taxon>Bacillaceae</taxon>
        <taxon>Gracilibacillus</taxon>
    </lineage>
</organism>
<evidence type="ECO:0000256" key="6">
    <source>
        <dbReference type="ARBA" id="ARBA00023139"/>
    </source>
</evidence>
<dbReference type="AlphaFoldDB" id="W4VGR9"/>
<keyword evidence="4" id="KW-0732">Signal</keyword>
<dbReference type="EMBL" id="BAVS01000004">
    <property type="protein sequence ID" value="GAE92402.1"/>
    <property type="molecule type" value="Genomic_DNA"/>
</dbReference>
<reference evidence="10 11" key="1">
    <citation type="journal article" date="2014" name="Genome Announc.">
        <title>Draft Genome Sequence of the Boron-Tolerant and Moderately Halotolerant Bacterium Gracilibacillus boraciitolerans JCM 21714T.</title>
        <authorList>
            <person name="Ahmed I."/>
            <person name="Oshima K."/>
            <person name="Suda W."/>
            <person name="Kitamura K."/>
            <person name="Iida T."/>
            <person name="Ohmori Y."/>
            <person name="Fujiwara T."/>
            <person name="Hattori M."/>
            <person name="Ohkuma M."/>
        </authorList>
    </citation>
    <scope>NUCLEOTIDE SEQUENCE [LARGE SCALE GENOMIC DNA]</scope>
    <source>
        <strain evidence="10 11">JCM 21714</strain>
    </source>
</reference>
<dbReference type="OrthoDB" id="2569624at2"/>
<evidence type="ECO:0000259" key="8">
    <source>
        <dbReference type="Pfam" id="PF05504"/>
    </source>
</evidence>
<dbReference type="Gene3D" id="3.30.300.210">
    <property type="entry name" value="Nutrient germinant receptor protein C, domain 3"/>
    <property type="match status" value="1"/>
</dbReference>
<feature type="domain" description="Spore germination GerAC-like C-terminal" evidence="8">
    <location>
        <begin position="214"/>
        <end position="290"/>
    </location>
</feature>